<evidence type="ECO:0000313" key="1">
    <source>
        <dbReference type="EMBL" id="QSS57839.1"/>
    </source>
</evidence>
<protein>
    <submittedName>
        <fullName evidence="1">Uncharacterized protein</fullName>
    </submittedName>
</protein>
<dbReference type="Proteomes" id="UP000663419">
    <property type="component" value="Chromosome 6"/>
</dbReference>
<accession>A0A8A1LV97</accession>
<dbReference type="VEuPathDB" id="FungiDB:I7I53_12143"/>
<evidence type="ECO:0000313" key="2">
    <source>
        <dbReference type="Proteomes" id="UP000663419"/>
    </source>
</evidence>
<name>A0A8A1LV97_AJEC8</name>
<sequence length="76" mass="8716">MRSVSAQSLQGVPTCYHRFESEIIQIKMSYPTNAHNKCLVTLNPWIRTNKGLVPQLTTKKKSWQWKGRTKTGLVLS</sequence>
<dbReference type="AlphaFoldDB" id="A0A8A1LV97"/>
<gene>
    <name evidence="1" type="ORF">I7I53_12143</name>
</gene>
<organism evidence="1 2">
    <name type="scientific">Ajellomyces capsulatus (strain H88)</name>
    <name type="common">Darling's disease fungus</name>
    <name type="synonym">Histoplasma capsulatum</name>
    <dbReference type="NCBI Taxonomy" id="544711"/>
    <lineage>
        <taxon>Eukaryota</taxon>
        <taxon>Fungi</taxon>
        <taxon>Dikarya</taxon>
        <taxon>Ascomycota</taxon>
        <taxon>Pezizomycotina</taxon>
        <taxon>Eurotiomycetes</taxon>
        <taxon>Eurotiomycetidae</taxon>
        <taxon>Onygenales</taxon>
        <taxon>Ajellomycetaceae</taxon>
        <taxon>Histoplasma</taxon>
    </lineage>
</organism>
<dbReference type="EMBL" id="CP069107">
    <property type="protein sequence ID" value="QSS57839.1"/>
    <property type="molecule type" value="Genomic_DNA"/>
</dbReference>
<reference evidence="1" key="1">
    <citation type="submission" date="2021-01" db="EMBL/GenBank/DDBJ databases">
        <title>Chromosome-level genome assembly of a human fungal pathogen reveals clustering of transcriptionally co-regulated genes.</title>
        <authorList>
            <person name="Voorhies M."/>
            <person name="Cohen S."/>
            <person name="Shea T.P."/>
            <person name="Petrus S."/>
            <person name="Munoz J.F."/>
            <person name="Poplawski S."/>
            <person name="Goldman W.E."/>
            <person name="Michael T."/>
            <person name="Cuomo C.A."/>
            <person name="Sil A."/>
            <person name="Beyhan S."/>
        </authorList>
    </citation>
    <scope>NUCLEOTIDE SEQUENCE</scope>
    <source>
        <strain evidence="1">H88</strain>
    </source>
</reference>
<proteinExistence type="predicted"/>